<organism evidence="9 10">
    <name type="scientific">Bacillus cereus</name>
    <dbReference type="NCBI Taxonomy" id="1396"/>
    <lineage>
        <taxon>Bacteria</taxon>
        <taxon>Bacillati</taxon>
        <taxon>Bacillota</taxon>
        <taxon>Bacilli</taxon>
        <taxon>Bacillales</taxon>
        <taxon>Bacillaceae</taxon>
        <taxon>Bacillus</taxon>
        <taxon>Bacillus cereus group</taxon>
    </lineage>
</organism>
<dbReference type="GO" id="GO:0005886">
    <property type="term" value="C:plasma membrane"/>
    <property type="evidence" value="ECO:0007669"/>
    <property type="project" value="UniProtKB-SubCell"/>
</dbReference>
<name>A0A9X8IY79_BACCE</name>
<protein>
    <submittedName>
        <fullName evidence="9">MATE family efflux transporter</fullName>
    </submittedName>
</protein>
<dbReference type="InterPro" id="IPR048279">
    <property type="entry name" value="MdtK-like"/>
</dbReference>
<dbReference type="AlphaFoldDB" id="A0A9X8IY79"/>
<comment type="caution">
    <text evidence="9">The sequence shown here is derived from an EMBL/GenBank/DDBJ whole genome shotgun (WGS) entry which is preliminary data.</text>
</comment>
<gene>
    <name evidence="9" type="ORF">DR116_0019395</name>
</gene>
<evidence type="ECO:0000256" key="3">
    <source>
        <dbReference type="ARBA" id="ARBA00022448"/>
    </source>
</evidence>
<dbReference type="NCBIfam" id="TIGR00797">
    <property type="entry name" value="matE"/>
    <property type="match status" value="1"/>
</dbReference>
<reference evidence="9 10" key="1">
    <citation type="submission" date="2019-01" db="EMBL/GenBank/DDBJ databases">
        <title>Draft genome sequence of heavy metal resistant Bacillus cereus NWUAB01.</title>
        <authorList>
            <person name="Babalola O."/>
            <person name="Aremu B.R."/>
            <person name="Ayangbenro A.S."/>
        </authorList>
    </citation>
    <scope>NUCLEOTIDE SEQUENCE [LARGE SCALE GENOMIC DNA]</scope>
    <source>
        <strain evidence="9 10">NWUAB01</strain>
    </source>
</reference>
<evidence type="ECO:0000256" key="4">
    <source>
        <dbReference type="ARBA" id="ARBA00022475"/>
    </source>
</evidence>
<feature type="transmembrane region" description="Helical" evidence="8">
    <location>
        <begin position="180"/>
        <end position="203"/>
    </location>
</feature>
<feature type="transmembrane region" description="Helical" evidence="8">
    <location>
        <begin position="148"/>
        <end position="168"/>
    </location>
</feature>
<dbReference type="PANTHER" id="PTHR43549">
    <property type="entry name" value="MULTIDRUG RESISTANCE PROTEIN YPNP-RELATED"/>
    <property type="match status" value="1"/>
</dbReference>
<accession>A0A9X8IY79</accession>
<dbReference type="InterPro" id="IPR002528">
    <property type="entry name" value="MATE_fam"/>
</dbReference>
<comment type="subcellular location">
    <subcellularLocation>
        <location evidence="1">Cell membrane</location>
        <topology evidence="1">Multi-pass membrane protein</topology>
    </subcellularLocation>
</comment>
<evidence type="ECO:0000256" key="5">
    <source>
        <dbReference type="ARBA" id="ARBA00022692"/>
    </source>
</evidence>
<dbReference type="PANTHER" id="PTHR43549:SF3">
    <property type="entry name" value="MULTIDRUG RESISTANCE PROTEIN YPNP-RELATED"/>
    <property type="match status" value="1"/>
</dbReference>
<dbReference type="GO" id="GO:0015297">
    <property type="term" value="F:antiporter activity"/>
    <property type="evidence" value="ECO:0007669"/>
    <property type="project" value="InterPro"/>
</dbReference>
<dbReference type="EMBL" id="QNGD03000009">
    <property type="protein sequence ID" value="RWQ72721.1"/>
    <property type="molecule type" value="Genomic_DNA"/>
</dbReference>
<feature type="transmembrane region" description="Helical" evidence="8">
    <location>
        <begin position="437"/>
        <end position="455"/>
    </location>
</feature>
<proteinExistence type="inferred from homology"/>
<feature type="transmembrane region" description="Helical" evidence="8">
    <location>
        <begin position="31"/>
        <end position="57"/>
    </location>
</feature>
<dbReference type="CDD" id="cd13138">
    <property type="entry name" value="MATE_yoeA_like"/>
    <property type="match status" value="1"/>
</dbReference>
<comment type="similarity">
    <text evidence="2">Belongs to the multi antimicrobial extrusion (MATE) (TC 2.A.66.1) family.</text>
</comment>
<keyword evidence="6 8" id="KW-1133">Transmembrane helix</keyword>
<dbReference type="Proteomes" id="UP000253597">
    <property type="component" value="Unassembled WGS sequence"/>
</dbReference>
<feature type="transmembrane region" description="Helical" evidence="8">
    <location>
        <begin position="372"/>
        <end position="390"/>
    </location>
</feature>
<evidence type="ECO:0000256" key="1">
    <source>
        <dbReference type="ARBA" id="ARBA00004651"/>
    </source>
</evidence>
<feature type="transmembrane region" description="Helical" evidence="8">
    <location>
        <begin position="63"/>
        <end position="90"/>
    </location>
</feature>
<feature type="transmembrane region" description="Helical" evidence="8">
    <location>
        <begin position="102"/>
        <end position="128"/>
    </location>
</feature>
<evidence type="ECO:0000256" key="6">
    <source>
        <dbReference type="ARBA" id="ARBA00022989"/>
    </source>
</evidence>
<evidence type="ECO:0000313" key="10">
    <source>
        <dbReference type="Proteomes" id="UP000253597"/>
    </source>
</evidence>
<evidence type="ECO:0000256" key="2">
    <source>
        <dbReference type="ARBA" id="ARBA00010199"/>
    </source>
</evidence>
<keyword evidence="5 8" id="KW-0812">Transmembrane</keyword>
<feature type="transmembrane region" description="Helical" evidence="8">
    <location>
        <begin position="209"/>
        <end position="230"/>
    </location>
</feature>
<evidence type="ECO:0000313" key="9">
    <source>
        <dbReference type="EMBL" id="RWQ72721.1"/>
    </source>
</evidence>
<feature type="transmembrane region" description="Helical" evidence="8">
    <location>
        <begin position="336"/>
        <end position="356"/>
    </location>
</feature>
<evidence type="ECO:0000256" key="7">
    <source>
        <dbReference type="ARBA" id="ARBA00023136"/>
    </source>
</evidence>
<dbReference type="GO" id="GO:0042910">
    <property type="term" value="F:xenobiotic transmembrane transporter activity"/>
    <property type="evidence" value="ECO:0007669"/>
    <property type="project" value="InterPro"/>
</dbReference>
<keyword evidence="3" id="KW-0813">Transport</keyword>
<dbReference type="PIRSF" id="PIRSF006603">
    <property type="entry name" value="DinF"/>
    <property type="match status" value="1"/>
</dbReference>
<feature type="transmembrane region" description="Helical" evidence="8">
    <location>
        <begin position="256"/>
        <end position="282"/>
    </location>
</feature>
<dbReference type="InterPro" id="IPR052031">
    <property type="entry name" value="Membrane_Transporter-Flippase"/>
</dbReference>
<evidence type="ECO:0000256" key="8">
    <source>
        <dbReference type="SAM" id="Phobius"/>
    </source>
</evidence>
<dbReference type="Pfam" id="PF01554">
    <property type="entry name" value="MatE"/>
    <property type="match status" value="2"/>
</dbReference>
<sequence>MKSSIDSIQESKRLKNQQKDEKATWKSMSMFLVPLLLSNILQSVGQLFGMVVVGRWLGVNELAAISAFFPLFFLLVSFVIGIGSGSSILIGQAFGARNEERLKAIVGTTLTFTFIIGVILAIVGNVFALNIMRLMGTPENIIDMSVHYARILFISMPVLFLYFSYTTFIRGTGDSKTPFYFLIVSTFLNIILLPILIFGWLGIPKLGVYGAAYASVISTIVTFIVMLIYLKKKNHPLQLDETVRKYLCMDWELLKLLLRLGIPASINMILVSLSEIAVIAFVNRFGSDATAAYGVVNQVASYVQMPAVSLGITVSIFAAQSIGAKQFNRLQEVIRAGIVMNYIIGGILIAFIYLFSREILSLFLTSSNTIEIAYSLVMITLWSYLIFGHAQIIGATMRASGTVLWPTIIGVVSIWLVEVPVAYYLSYHTNLGIKGIWIGYPAAFIVSLLLQYGYYKFSWKKKRISRLVS</sequence>
<feature type="transmembrane region" description="Helical" evidence="8">
    <location>
        <begin position="302"/>
        <end position="324"/>
    </location>
</feature>
<keyword evidence="7 8" id="KW-0472">Membrane</keyword>
<keyword evidence="4" id="KW-1003">Cell membrane</keyword>
<feature type="transmembrane region" description="Helical" evidence="8">
    <location>
        <begin position="402"/>
        <end position="425"/>
    </location>
</feature>